<reference evidence="3" key="1">
    <citation type="journal article" date="2019" name="Int. J. Syst. Evol. Microbiol.">
        <title>The Global Catalogue of Microorganisms (GCM) 10K type strain sequencing project: providing services to taxonomists for standard genome sequencing and annotation.</title>
        <authorList>
            <consortium name="The Broad Institute Genomics Platform"/>
            <consortium name="The Broad Institute Genome Sequencing Center for Infectious Disease"/>
            <person name="Wu L."/>
            <person name="Ma J."/>
        </authorList>
    </citation>
    <scope>NUCLEOTIDE SEQUENCE [LARGE SCALE GENOMIC DNA]</scope>
    <source>
        <strain evidence="3">CGMCC 1.12479</strain>
    </source>
</reference>
<evidence type="ECO:0000256" key="1">
    <source>
        <dbReference type="SAM" id="Phobius"/>
    </source>
</evidence>
<protein>
    <submittedName>
        <fullName evidence="2">Uncharacterized protein</fullName>
    </submittedName>
</protein>
<feature type="transmembrane region" description="Helical" evidence="1">
    <location>
        <begin position="44"/>
        <end position="66"/>
    </location>
</feature>
<evidence type="ECO:0000313" key="3">
    <source>
        <dbReference type="Proteomes" id="UP000635885"/>
    </source>
</evidence>
<evidence type="ECO:0000313" key="2">
    <source>
        <dbReference type="EMBL" id="GGC36886.1"/>
    </source>
</evidence>
<dbReference type="Proteomes" id="UP000635885">
    <property type="component" value="Unassembled WGS sequence"/>
</dbReference>
<keyword evidence="1" id="KW-1133">Transmembrane helix</keyword>
<feature type="transmembrane region" description="Helical" evidence="1">
    <location>
        <begin position="86"/>
        <end position="110"/>
    </location>
</feature>
<accession>A0ABQ1M9H3</accession>
<organism evidence="2 3">
    <name type="scientific">Belliella aquatica</name>
    <dbReference type="NCBI Taxonomy" id="1323734"/>
    <lineage>
        <taxon>Bacteria</taxon>
        <taxon>Pseudomonadati</taxon>
        <taxon>Bacteroidota</taxon>
        <taxon>Cytophagia</taxon>
        <taxon>Cytophagales</taxon>
        <taxon>Cyclobacteriaceae</taxon>
        <taxon>Belliella</taxon>
    </lineage>
</organism>
<proteinExistence type="predicted"/>
<sequence>MIRFTALLILSALFILILGPFFSYPVLMIGVFILAYLVGGSGGISFFAGGLSFGLIWFFQAVYIAVQTNSSLPEKMAELMGLGESNLLWVATGLLGFLLGGFSALSGSLLRNLFKKKRDQGIYRY</sequence>
<keyword evidence="1" id="KW-0472">Membrane</keyword>
<feature type="transmembrane region" description="Helical" evidence="1">
    <location>
        <begin position="6"/>
        <end position="37"/>
    </location>
</feature>
<comment type="caution">
    <text evidence="2">The sequence shown here is derived from an EMBL/GenBank/DDBJ whole genome shotgun (WGS) entry which is preliminary data.</text>
</comment>
<dbReference type="EMBL" id="BMFD01000004">
    <property type="protein sequence ID" value="GGC36886.1"/>
    <property type="molecule type" value="Genomic_DNA"/>
</dbReference>
<keyword evidence="1" id="KW-0812">Transmembrane</keyword>
<keyword evidence="3" id="KW-1185">Reference proteome</keyword>
<name>A0ABQ1M9H3_9BACT</name>
<dbReference type="RefSeq" id="WP_188441267.1">
    <property type="nucleotide sequence ID" value="NZ_BMFD01000004.1"/>
</dbReference>
<gene>
    <name evidence="2" type="ORF">GCM10010993_14650</name>
</gene>